<dbReference type="PANTHER" id="PTHR28034">
    <property type="entry name" value="SET1 COMPLEX COMPONENT SHG1"/>
    <property type="match status" value="1"/>
</dbReference>
<proteinExistence type="predicted"/>
<dbReference type="EMBL" id="MU007068">
    <property type="protein sequence ID" value="KAF2425730.1"/>
    <property type="molecule type" value="Genomic_DNA"/>
</dbReference>
<comment type="caution">
    <text evidence="3">The sequence shown here is derived from an EMBL/GenBank/DDBJ whole genome shotgun (WGS) entry which is preliminary data.</text>
</comment>
<sequence length="269" mass="31820">MSVGTSLTWKRKSPYISGAKPEEDNGEFTRKKLKLSDLPLGSAQRSTIDALLFKFKKSGEFDKLRKAVFAQFEGSQGKNNMIQSLDDLTETEIANKASYLLSKERRQAAALLEGAAERSNIYRTAENDIDKLVQDLLGQAEDSMRDIRRRDIGEDAALEELKKGGKTDEDYLREFEERKAARLKIIEEENAKIKQQEEEDRIKAAEEKRRRKEEEEAKEKEREEREAKRRAEREEREKEREKELEREREERRERRRKEEERVREESHER</sequence>
<feature type="domain" description="BOD1/SHG1" evidence="2">
    <location>
        <begin position="51"/>
        <end position="153"/>
    </location>
</feature>
<dbReference type="PANTHER" id="PTHR28034:SF1">
    <property type="entry name" value="NUCLEOMORPHIN"/>
    <property type="match status" value="1"/>
</dbReference>
<reference evidence="3" key="1">
    <citation type="journal article" date="2020" name="Stud. Mycol.">
        <title>101 Dothideomycetes genomes: a test case for predicting lifestyles and emergence of pathogens.</title>
        <authorList>
            <person name="Haridas S."/>
            <person name="Albert R."/>
            <person name="Binder M."/>
            <person name="Bloem J."/>
            <person name="Labutti K."/>
            <person name="Salamov A."/>
            <person name="Andreopoulos B."/>
            <person name="Baker S."/>
            <person name="Barry K."/>
            <person name="Bills G."/>
            <person name="Bluhm B."/>
            <person name="Cannon C."/>
            <person name="Castanera R."/>
            <person name="Culley D."/>
            <person name="Daum C."/>
            <person name="Ezra D."/>
            <person name="Gonzalez J."/>
            <person name="Henrissat B."/>
            <person name="Kuo A."/>
            <person name="Liang C."/>
            <person name="Lipzen A."/>
            <person name="Lutzoni F."/>
            <person name="Magnuson J."/>
            <person name="Mondo S."/>
            <person name="Nolan M."/>
            <person name="Ohm R."/>
            <person name="Pangilinan J."/>
            <person name="Park H.-J."/>
            <person name="Ramirez L."/>
            <person name="Alfaro M."/>
            <person name="Sun H."/>
            <person name="Tritt A."/>
            <person name="Yoshinaga Y."/>
            <person name="Zwiers L.-H."/>
            <person name="Turgeon B."/>
            <person name="Goodwin S."/>
            <person name="Spatafora J."/>
            <person name="Crous P."/>
            <person name="Grigoriev I."/>
        </authorList>
    </citation>
    <scope>NUCLEOTIDE SEQUENCE</scope>
    <source>
        <strain evidence="3">CBS 130266</strain>
    </source>
</reference>
<dbReference type="AlphaFoldDB" id="A0A9P4TW23"/>
<organism evidence="3 4">
    <name type="scientific">Tothia fuscella</name>
    <dbReference type="NCBI Taxonomy" id="1048955"/>
    <lineage>
        <taxon>Eukaryota</taxon>
        <taxon>Fungi</taxon>
        <taxon>Dikarya</taxon>
        <taxon>Ascomycota</taxon>
        <taxon>Pezizomycotina</taxon>
        <taxon>Dothideomycetes</taxon>
        <taxon>Pleosporomycetidae</taxon>
        <taxon>Venturiales</taxon>
        <taxon>Cylindrosympodiaceae</taxon>
        <taxon>Tothia</taxon>
    </lineage>
</organism>
<dbReference type="Pfam" id="PF05205">
    <property type="entry name" value="COMPASS-Shg1"/>
    <property type="match status" value="1"/>
</dbReference>
<accession>A0A9P4TW23</accession>
<name>A0A9P4TW23_9PEZI</name>
<evidence type="ECO:0000313" key="3">
    <source>
        <dbReference type="EMBL" id="KAF2425730.1"/>
    </source>
</evidence>
<dbReference type="Proteomes" id="UP000800235">
    <property type="component" value="Unassembled WGS sequence"/>
</dbReference>
<keyword evidence="4" id="KW-1185">Reference proteome</keyword>
<evidence type="ECO:0000256" key="1">
    <source>
        <dbReference type="SAM" id="MobiDB-lite"/>
    </source>
</evidence>
<dbReference type="OrthoDB" id="5579731at2759"/>
<feature type="region of interest" description="Disordered" evidence="1">
    <location>
        <begin position="187"/>
        <end position="269"/>
    </location>
</feature>
<dbReference type="InterPro" id="IPR055264">
    <property type="entry name" value="BOD1/SHG1_dom"/>
</dbReference>
<protein>
    <recommendedName>
        <fullName evidence="2">BOD1/SHG1 domain-containing protein</fullName>
    </recommendedName>
</protein>
<evidence type="ECO:0000259" key="2">
    <source>
        <dbReference type="Pfam" id="PF05205"/>
    </source>
</evidence>
<feature type="non-terminal residue" evidence="3">
    <location>
        <position position="269"/>
    </location>
</feature>
<evidence type="ECO:0000313" key="4">
    <source>
        <dbReference type="Proteomes" id="UP000800235"/>
    </source>
</evidence>
<gene>
    <name evidence="3" type="ORF">EJ08DRAFT_594200</name>
</gene>